<feature type="region of interest" description="Disordered" evidence="13">
    <location>
        <begin position="632"/>
        <end position="664"/>
    </location>
</feature>
<feature type="compositionally biased region" description="Polar residues" evidence="13">
    <location>
        <begin position="382"/>
        <end position="401"/>
    </location>
</feature>
<keyword evidence="10" id="KW-1133">Transmembrane helix</keyword>
<dbReference type="Proteomes" id="UP000324748">
    <property type="component" value="Unassembled WGS sequence"/>
</dbReference>
<dbReference type="Proteomes" id="UP000325313">
    <property type="component" value="Unassembled WGS sequence"/>
</dbReference>
<feature type="region of interest" description="Disordered" evidence="13">
    <location>
        <begin position="164"/>
        <end position="242"/>
    </location>
</feature>
<feature type="compositionally biased region" description="Basic and acidic residues" evidence="13">
    <location>
        <begin position="640"/>
        <end position="650"/>
    </location>
</feature>
<evidence type="ECO:0000256" key="2">
    <source>
        <dbReference type="ARBA" id="ARBA00004141"/>
    </source>
</evidence>
<feature type="region of interest" description="Disordered" evidence="13">
    <location>
        <begin position="730"/>
        <end position="788"/>
    </location>
</feature>
<evidence type="ECO:0000313" key="18">
    <source>
        <dbReference type="Proteomes" id="UP000325313"/>
    </source>
</evidence>
<evidence type="ECO:0000256" key="12">
    <source>
        <dbReference type="PROSITE-ProRule" id="PRU00175"/>
    </source>
</evidence>
<feature type="compositionally biased region" description="Basic and acidic residues" evidence="13">
    <location>
        <begin position="290"/>
        <end position="309"/>
    </location>
</feature>
<dbReference type="PANTHER" id="PTHR45977">
    <property type="entry name" value="TARGET OF ERK KINASE MPK-1"/>
    <property type="match status" value="1"/>
</dbReference>
<evidence type="ECO:0000256" key="9">
    <source>
        <dbReference type="ARBA" id="ARBA00022833"/>
    </source>
</evidence>
<dbReference type="PANTHER" id="PTHR45977:SF4">
    <property type="entry name" value="RING-TYPE DOMAIN-CONTAINING PROTEIN"/>
    <property type="match status" value="1"/>
</dbReference>
<feature type="compositionally biased region" description="Pro residues" evidence="13">
    <location>
        <begin position="831"/>
        <end position="843"/>
    </location>
</feature>
<evidence type="ECO:0000256" key="7">
    <source>
        <dbReference type="ARBA" id="ARBA00022771"/>
    </source>
</evidence>
<dbReference type="GO" id="GO:0016020">
    <property type="term" value="C:membrane"/>
    <property type="evidence" value="ECO:0007669"/>
    <property type="project" value="UniProtKB-SubCell"/>
</dbReference>
<organism evidence="15 18">
    <name type="scientific">Puccinia graminis f. sp. tritici</name>
    <dbReference type="NCBI Taxonomy" id="56615"/>
    <lineage>
        <taxon>Eukaryota</taxon>
        <taxon>Fungi</taxon>
        <taxon>Dikarya</taxon>
        <taxon>Basidiomycota</taxon>
        <taxon>Pucciniomycotina</taxon>
        <taxon>Pucciniomycetes</taxon>
        <taxon>Pucciniales</taxon>
        <taxon>Pucciniaceae</taxon>
        <taxon>Puccinia</taxon>
    </lineage>
</organism>
<dbReference type="GO" id="GO:0061630">
    <property type="term" value="F:ubiquitin protein ligase activity"/>
    <property type="evidence" value="ECO:0007669"/>
    <property type="project" value="UniProtKB-EC"/>
</dbReference>
<dbReference type="GO" id="GO:0008270">
    <property type="term" value="F:zinc ion binding"/>
    <property type="evidence" value="ECO:0007669"/>
    <property type="project" value="UniProtKB-KW"/>
</dbReference>
<feature type="region of interest" description="Disordered" evidence="13">
    <location>
        <begin position="805"/>
        <end position="848"/>
    </location>
</feature>
<dbReference type="Pfam" id="PF13639">
    <property type="entry name" value="zf-RING_2"/>
    <property type="match status" value="1"/>
</dbReference>
<keyword evidence="11" id="KW-0472">Membrane</keyword>
<feature type="region of interest" description="Disordered" evidence="13">
    <location>
        <begin position="884"/>
        <end position="946"/>
    </location>
</feature>
<name>A0A5B0PCR0_PUCGR</name>
<evidence type="ECO:0000259" key="14">
    <source>
        <dbReference type="PROSITE" id="PS50089"/>
    </source>
</evidence>
<feature type="compositionally biased region" description="Polar residues" evidence="13">
    <location>
        <begin position="330"/>
        <end position="340"/>
    </location>
</feature>
<feature type="compositionally biased region" description="Polar residues" evidence="13">
    <location>
        <begin position="277"/>
        <end position="289"/>
    </location>
</feature>
<feature type="compositionally biased region" description="Acidic residues" evidence="13">
    <location>
        <begin position="805"/>
        <end position="818"/>
    </location>
</feature>
<evidence type="ECO:0000256" key="13">
    <source>
        <dbReference type="SAM" id="MobiDB-lite"/>
    </source>
</evidence>
<feature type="compositionally biased region" description="Basic residues" evidence="13">
    <location>
        <begin position="107"/>
        <end position="124"/>
    </location>
</feature>
<feature type="compositionally biased region" description="Basic and acidic residues" evidence="13">
    <location>
        <begin position="56"/>
        <end position="68"/>
    </location>
</feature>
<evidence type="ECO:0000256" key="3">
    <source>
        <dbReference type="ARBA" id="ARBA00012483"/>
    </source>
</evidence>
<feature type="region of interest" description="Disordered" evidence="13">
    <location>
        <begin position="263"/>
        <end position="340"/>
    </location>
</feature>
<dbReference type="PROSITE" id="PS50089">
    <property type="entry name" value="ZF_RING_2"/>
    <property type="match status" value="1"/>
</dbReference>
<evidence type="ECO:0000256" key="5">
    <source>
        <dbReference type="ARBA" id="ARBA00022692"/>
    </source>
</evidence>
<dbReference type="AlphaFoldDB" id="A0A5B0PCR0"/>
<keyword evidence="5" id="KW-0812">Transmembrane</keyword>
<feature type="compositionally biased region" description="Low complexity" evidence="13">
    <location>
        <begin position="463"/>
        <end position="509"/>
    </location>
</feature>
<evidence type="ECO:0000256" key="1">
    <source>
        <dbReference type="ARBA" id="ARBA00000900"/>
    </source>
</evidence>
<feature type="compositionally biased region" description="Low complexity" evidence="13">
    <location>
        <begin position="71"/>
        <end position="93"/>
    </location>
</feature>
<dbReference type="EMBL" id="VDEP01000345">
    <property type="protein sequence ID" value="KAA1098863.1"/>
    <property type="molecule type" value="Genomic_DNA"/>
</dbReference>
<reference evidence="17 18" key="1">
    <citation type="submission" date="2019-05" db="EMBL/GenBank/DDBJ databases">
        <title>Emergence of the Ug99 lineage of the wheat stem rust pathogen through somatic hybridization.</title>
        <authorList>
            <person name="Li F."/>
            <person name="Upadhyaya N.M."/>
            <person name="Sperschneider J."/>
            <person name="Matny O."/>
            <person name="Nguyen-Phuc H."/>
            <person name="Mago R."/>
            <person name="Raley C."/>
            <person name="Miller M.E."/>
            <person name="Silverstein K.A.T."/>
            <person name="Henningsen E."/>
            <person name="Hirsch C.D."/>
            <person name="Visser B."/>
            <person name="Pretorius Z.A."/>
            <person name="Steffenson B.J."/>
            <person name="Schwessinger B."/>
            <person name="Dodds P.N."/>
            <person name="Figueroa M."/>
        </authorList>
    </citation>
    <scope>NUCLEOTIDE SEQUENCE [LARGE SCALE GENOMIC DNA]</scope>
    <source>
        <strain evidence="16">21-0</strain>
        <strain evidence="15 18">Ug99</strain>
    </source>
</reference>
<dbReference type="GO" id="GO:0006511">
    <property type="term" value="P:ubiquitin-dependent protein catabolic process"/>
    <property type="evidence" value="ECO:0007669"/>
    <property type="project" value="TreeGrafter"/>
</dbReference>
<evidence type="ECO:0000256" key="11">
    <source>
        <dbReference type="ARBA" id="ARBA00023136"/>
    </source>
</evidence>
<dbReference type="GO" id="GO:0016567">
    <property type="term" value="P:protein ubiquitination"/>
    <property type="evidence" value="ECO:0007669"/>
    <property type="project" value="TreeGrafter"/>
</dbReference>
<keyword evidence="9" id="KW-0862">Zinc</keyword>
<accession>A0A5B0PCR0</accession>
<feature type="region of interest" description="Disordered" evidence="13">
    <location>
        <begin position="458"/>
        <end position="568"/>
    </location>
</feature>
<protein>
    <recommendedName>
        <fullName evidence="3">RING-type E3 ubiquitin transferase</fullName>
        <ecNumber evidence="3">2.3.2.27</ecNumber>
    </recommendedName>
</protein>
<proteinExistence type="predicted"/>
<dbReference type="InterPro" id="IPR013083">
    <property type="entry name" value="Znf_RING/FYVE/PHD"/>
</dbReference>
<evidence type="ECO:0000313" key="16">
    <source>
        <dbReference type="EMBL" id="KAA1105667.1"/>
    </source>
</evidence>
<keyword evidence="6" id="KW-0479">Metal-binding</keyword>
<dbReference type="Gene3D" id="3.30.40.10">
    <property type="entry name" value="Zinc/RING finger domain, C3HC4 (zinc finger)"/>
    <property type="match status" value="1"/>
</dbReference>
<feature type="compositionally biased region" description="Pro residues" evidence="13">
    <location>
        <begin position="193"/>
        <end position="206"/>
    </location>
</feature>
<feature type="domain" description="RING-type" evidence="14">
    <location>
        <begin position="1085"/>
        <end position="1127"/>
    </location>
</feature>
<gene>
    <name evidence="16" type="ORF">PGT21_014946</name>
    <name evidence="15" type="ORF">PGTUg99_017138</name>
</gene>
<comment type="subcellular location">
    <subcellularLocation>
        <location evidence="2">Membrane</location>
        <topology evidence="2">Multi-pass membrane protein</topology>
    </subcellularLocation>
</comment>
<evidence type="ECO:0000313" key="17">
    <source>
        <dbReference type="Proteomes" id="UP000324748"/>
    </source>
</evidence>
<evidence type="ECO:0000256" key="10">
    <source>
        <dbReference type="ARBA" id="ARBA00022989"/>
    </source>
</evidence>
<dbReference type="SUPFAM" id="SSF57850">
    <property type="entry name" value="RING/U-box"/>
    <property type="match status" value="1"/>
</dbReference>
<sequence>MEGPRSGMERLPKHTSTGFRVHKQTGKNRKNQNQNQNQIRRSTREIAGNSKNSDGQQERQGKPREEQKMGQSNSSNKRNHQQQQQQQTTSTKTRSQEQGNHHLQDNRRHHSSIFQSIKRRRRNSLRTPRTASWNPFRSISNRTTSTRRPHSTHLDLLHSEIRPASPSIANSPIQADHHQPNTDNQQLPEPDHPPPTQPSSPIPADPSPVEVSQSADAPTPLPENEPSPAADQPSSPVGNQIPARRIYVQGMVVVRNVNEPPINSATPVDPIQPHPQPSDSVSPVQTPHSNHPDHIEPDSSDNRSSHSAEDSPSQPDPSPSETHLPHPPESTESPTALTSPHSILPSQVQLEQATMISRLLSAAAAATASSLLPYAIHADGTSIQNPANHQPPNSRPRSASHPTDLPASSARIHQASPAESHPPNLNQENSDTEHEAHAGLQTTLRDALRAAFGGALVNASTEPSPHQSPRSSASSPHASNSDQQSLTLPAPASPSSPSLSSQSASSPLTEPISTHTGATPSPPTPRRAESTGSRIMQRLGLPIRRRLTDHSSSSPTTPIPSDPSQEIPVTTFDSPIPPDLDPNHSDRGGFERFLRDLQTDVGHAILVALGAQQPAPVNQEVLDERIRLASELPFAEGQEGEPHEADRLDGGEGAGPGDQPDSQLSFNFFRMHRFEDIHPPAQAANGNGPTTTDDANGSPALIPVLLVGVRSAPPNPLLGALERIAAPVSTAETGGEGADEADSGPGVSTDSVEDDRESAAVWEDEVDEDRSTHSALPPTERRGSFGSLDEGSIGLRRIFQDQSEDSFEAWSDDNDDGGQDTVDPSAERPPVDPTAVPPPPPSAFIPDTLSSPPHRSWLIFVLAGLYPESHPIFTAPSLFIPHGLHSTNSAQPNDPPSTSTMEGREIGSESEEGDGNRTGLISRLRGTRPSQGDHQQEGGGGRTRPDLIEDQLLDYEAMVRLAQLIGHNTLNSPFFGTATNKPPNLVTLTQQEIDNSLKFKKFSFGYLNDHRKHSPLVCSASSHSVAEDLVGSSAVGSDDRPQDDDDHLAGQVLDGFESFALADHVDLNGDEEDSISVLENTIEKCLICLDEYDDEDQVQILECKHMFHKPCVDHWLTKCVASCPVCRRPAVC</sequence>
<feature type="compositionally biased region" description="Polar residues" evidence="13">
    <location>
        <begin position="885"/>
        <end position="901"/>
    </location>
</feature>
<evidence type="ECO:0000313" key="15">
    <source>
        <dbReference type="EMBL" id="KAA1098863.1"/>
    </source>
</evidence>
<feature type="compositionally biased region" description="Basic residues" evidence="13">
    <location>
        <begin position="20"/>
        <end position="30"/>
    </location>
</feature>
<dbReference type="SMART" id="SM00184">
    <property type="entry name" value="RING"/>
    <property type="match status" value="1"/>
</dbReference>
<dbReference type="InterPro" id="IPR001841">
    <property type="entry name" value="Znf_RING"/>
</dbReference>
<dbReference type="EC" id="2.3.2.27" evidence="3"/>
<feature type="region of interest" description="Disordered" evidence="13">
    <location>
        <begin position="382"/>
        <end position="437"/>
    </location>
</feature>
<keyword evidence="4" id="KW-0808">Transferase</keyword>
<comment type="caution">
    <text evidence="15">The sequence shown here is derived from an EMBL/GenBank/DDBJ whole genome shotgun (WGS) entry which is preliminary data.</text>
</comment>
<dbReference type="OrthoDB" id="2503326at2759"/>
<evidence type="ECO:0000256" key="6">
    <source>
        <dbReference type="ARBA" id="ARBA00022723"/>
    </source>
</evidence>
<keyword evidence="7 12" id="KW-0863">Zinc-finger</keyword>
<keyword evidence="17" id="KW-1185">Reference proteome</keyword>
<dbReference type="EMBL" id="VSWC01000040">
    <property type="protein sequence ID" value="KAA1105667.1"/>
    <property type="molecule type" value="Genomic_DNA"/>
</dbReference>
<evidence type="ECO:0000256" key="8">
    <source>
        <dbReference type="ARBA" id="ARBA00022786"/>
    </source>
</evidence>
<evidence type="ECO:0000256" key="4">
    <source>
        <dbReference type="ARBA" id="ARBA00022679"/>
    </source>
</evidence>
<feature type="compositionally biased region" description="Acidic residues" evidence="13">
    <location>
        <begin position="751"/>
        <end position="768"/>
    </location>
</feature>
<feature type="region of interest" description="Disordered" evidence="13">
    <location>
        <begin position="1"/>
        <end position="151"/>
    </location>
</feature>
<comment type="catalytic activity">
    <reaction evidence="1">
        <text>S-ubiquitinyl-[E2 ubiquitin-conjugating enzyme]-L-cysteine + [acceptor protein]-L-lysine = [E2 ubiquitin-conjugating enzyme]-L-cysteine + N(6)-ubiquitinyl-[acceptor protein]-L-lysine.</text>
        <dbReference type="EC" id="2.3.2.27"/>
    </reaction>
</comment>
<keyword evidence="8" id="KW-0833">Ubl conjugation pathway</keyword>